<feature type="domain" description="BF1531-like N-terminal" evidence="1">
    <location>
        <begin position="68"/>
        <end position="255"/>
    </location>
</feature>
<dbReference type="InterPro" id="IPR036514">
    <property type="entry name" value="SGNH_hydro_sf"/>
</dbReference>
<name>A0ABS1X6N8_9GAMM</name>
<evidence type="ECO:0000313" key="3">
    <source>
        <dbReference type="Proteomes" id="UP000661077"/>
    </source>
</evidence>
<dbReference type="RefSeq" id="WP_203171063.1">
    <property type="nucleotide sequence ID" value="NZ_JAEVLS010000011.1"/>
</dbReference>
<dbReference type="Pfam" id="PF21211">
    <property type="entry name" value="FkbH_N"/>
    <property type="match status" value="1"/>
</dbReference>
<organism evidence="2 3">
    <name type="scientific">Steroidobacter gossypii</name>
    <dbReference type="NCBI Taxonomy" id="2805490"/>
    <lineage>
        <taxon>Bacteria</taxon>
        <taxon>Pseudomonadati</taxon>
        <taxon>Pseudomonadota</taxon>
        <taxon>Gammaproteobacteria</taxon>
        <taxon>Steroidobacterales</taxon>
        <taxon>Steroidobacteraceae</taxon>
        <taxon>Steroidobacter</taxon>
    </lineage>
</organism>
<evidence type="ECO:0000313" key="2">
    <source>
        <dbReference type="EMBL" id="MBM0108890.1"/>
    </source>
</evidence>
<keyword evidence="2" id="KW-0378">Hydrolase</keyword>
<dbReference type="Gene3D" id="3.40.50.1000">
    <property type="entry name" value="HAD superfamily/HAD-like"/>
    <property type="match status" value="1"/>
</dbReference>
<dbReference type="InterPro" id="IPR049369">
    <property type="entry name" value="BF1531-like_N"/>
</dbReference>
<dbReference type="Gene3D" id="3.40.50.1110">
    <property type="entry name" value="SGNH hydrolase"/>
    <property type="match status" value="1"/>
</dbReference>
<keyword evidence="3" id="KW-1185">Reference proteome</keyword>
<sequence length="630" mass="69893">MNTGLDSLPWLVSPAEDFRRRVGELIVSSEEVRNDAWQLSQYRLNTNQLFKLGSAIQRMVEADPHVIRLGILSNGTTELLAPALCVSALRHGVWMKIITSPFNDVAHSALNPHSQINEARCNYILLCIDHRGLPFAPCPGDETQAEAEIRTALEYVDSTCEALHSVCDCTIILQTLPQVAEALFGSLDRNLQGTTQWLIDRLNAEIRRRARQPGKLLLDSAALAEAVGLHTWHDPVQWAVGKFSFSHGALPLYADWFGRLIGAALGRARKCLVLDLDNTLWGGVIGDEGLAGIQIGNGSPTGEAHLSIQRAALALRDRGILLAVSSKNDEEVARAAFRSHPDMLLREHHLSVFQANWQDKASNIEAIARELNVGLDALVLLDDNPAEREQVRRQLPRVAVPELPDDPALYVPTLLAAGYFESCAFTSEDRNRADQYVGNARRAKALKAAPSLDVYLQSLQMRAILAPFEPIARSRITQLINKTNQFNLTNRRYTELQVEEYERADSAFTLQVRLLDRFGDNGIVAVAICLKNSSAWTIDTWLMSCRVFNRKIEHCMLNHIVTCARAAGATALVGEYIPSDRNGLVEHHYPNMGFGIYAREGRLSKWKLDITTYTAMPVAIETEVKAVSSA</sequence>
<dbReference type="InterPro" id="IPR023214">
    <property type="entry name" value="HAD_sf"/>
</dbReference>
<accession>A0ABS1X6N8</accession>
<reference evidence="2 3" key="1">
    <citation type="journal article" date="2021" name="Int. J. Syst. Evol. Microbiol.">
        <title>Steroidobacter gossypii sp. nov., isolated from soil of cotton cropping field.</title>
        <authorList>
            <person name="Huang R."/>
            <person name="Yang S."/>
            <person name="Zhen C."/>
            <person name="Liu W."/>
        </authorList>
    </citation>
    <scope>NUCLEOTIDE SEQUENCE [LARGE SCALE GENOMIC DNA]</scope>
    <source>
        <strain evidence="2 3">S1-65</strain>
    </source>
</reference>
<comment type="caution">
    <text evidence="2">The sequence shown here is derived from an EMBL/GenBank/DDBJ whole genome shotgun (WGS) entry which is preliminary data.</text>
</comment>
<dbReference type="NCBIfam" id="TIGR01686">
    <property type="entry name" value="FkbH"/>
    <property type="match status" value="1"/>
</dbReference>
<dbReference type="InterPro" id="IPR010033">
    <property type="entry name" value="HAD_SF_ppase_IIIC"/>
</dbReference>
<protein>
    <submittedName>
        <fullName evidence="2">HAD family hydrolase</fullName>
    </submittedName>
</protein>
<evidence type="ECO:0000259" key="1">
    <source>
        <dbReference type="Pfam" id="PF21211"/>
    </source>
</evidence>
<dbReference type="EMBL" id="JAEVLS010000011">
    <property type="protein sequence ID" value="MBM0108890.1"/>
    <property type="molecule type" value="Genomic_DNA"/>
</dbReference>
<dbReference type="GO" id="GO:0016787">
    <property type="term" value="F:hydrolase activity"/>
    <property type="evidence" value="ECO:0007669"/>
    <property type="project" value="UniProtKB-KW"/>
</dbReference>
<dbReference type="InterPro" id="IPR036412">
    <property type="entry name" value="HAD-like_sf"/>
</dbReference>
<dbReference type="InterPro" id="IPR010037">
    <property type="entry name" value="FkbH_domain"/>
</dbReference>
<dbReference type="SUPFAM" id="SSF56784">
    <property type="entry name" value="HAD-like"/>
    <property type="match status" value="1"/>
</dbReference>
<gene>
    <name evidence="2" type="ORF">JM946_29530</name>
</gene>
<dbReference type="Proteomes" id="UP000661077">
    <property type="component" value="Unassembled WGS sequence"/>
</dbReference>
<dbReference type="NCBIfam" id="TIGR01681">
    <property type="entry name" value="HAD-SF-IIIC"/>
    <property type="match status" value="1"/>
</dbReference>
<proteinExistence type="predicted"/>